<reference evidence="7 8" key="2">
    <citation type="submission" date="2019-01" db="EMBL/GenBank/DDBJ databases">
        <title>A chromosome length genome reference of the Java medaka (oryzias javanicus).</title>
        <authorList>
            <person name="Herpin A."/>
            <person name="Takehana Y."/>
            <person name="Naruse K."/>
            <person name="Ansai S."/>
            <person name="Kawaguchi M."/>
        </authorList>
    </citation>
    <scope>NUCLEOTIDE SEQUENCE [LARGE SCALE GENOMIC DNA]</scope>
    <source>
        <strain evidence="7">RS831</strain>
        <tissue evidence="7">Whole body</tissue>
    </source>
</reference>
<dbReference type="Pfam" id="PF06743">
    <property type="entry name" value="FAST_1"/>
    <property type="match status" value="1"/>
</dbReference>
<dbReference type="SMART" id="SM00952">
    <property type="entry name" value="RAP"/>
    <property type="match status" value="1"/>
</dbReference>
<dbReference type="InterPro" id="IPR013584">
    <property type="entry name" value="RAP"/>
</dbReference>
<keyword evidence="3" id="KW-0479">Metal-binding</keyword>
<dbReference type="OrthoDB" id="10064757at2759"/>
<dbReference type="PROSITE" id="PS51286">
    <property type="entry name" value="RAP"/>
    <property type="match status" value="1"/>
</dbReference>
<accession>A0A437C5M5</accession>
<gene>
    <name evidence="7" type="ORF">OJAV_G00204230</name>
</gene>
<evidence type="ECO:0000256" key="1">
    <source>
        <dbReference type="ARBA" id="ARBA00004173"/>
    </source>
</evidence>
<dbReference type="GO" id="GO:0044528">
    <property type="term" value="P:regulation of mitochondrial mRNA stability"/>
    <property type="evidence" value="ECO:0007669"/>
    <property type="project" value="InterPro"/>
</dbReference>
<dbReference type="GO" id="GO:0008270">
    <property type="term" value="F:zinc ion binding"/>
    <property type="evidence" value="ECO:0007669"/>
    <property type="project" value="UniProtKB-KW"/>
</dbReference>
<evidence type="ECO:0000313" key="8">
    <source>
        <dbReference type="Proteomes" id="UP000283210"/>
    </source>
</evidence>
<feature type="compositionally biased region" description="Polar residues" evidence="4">
    <location>
        <begin position="70"/>
        <end position="80"/>
    </location>
</feature>
<dbReference type="GO" id="GO:0003723">
    <property type="term" value="F:RNA binding"/>
    <property type="evidence" value="ECO:0007669"/>
    <property type="project" value="TreeGrafter"/>
</dbReference>
<sequence>MCYYFGLQRVLKRSFNTCSCPSFTAKAFHMMAARVLCRHGCREEEKTLSQEISFQAQYRLHYNPASYYDSSRNSVNSHSQTENHKEEQSLSDVVPPFRQQSNRYSVSCSRHLSSSNKLLDLAFNKPTEPDKASVLQFPKRTISPDVKVNPRAFFKARTEYASTSLDLTRRPDPIEWVEVLPVLQKVSLLKGKMKPSDVSKFLLELSRLHADKMPLLRSDQRFLMLLRYSVEHLRLFSLPELLEVLRSFVWLEMSSSHLIFETYEEELSRRAKQMTFQELLLAADLWRCIGRQVPQFLEHLYASVHLHLGLIRVPELVQLFYIAGEGRYCPKDLVRPLEQLLMHHLNLLHPEEVGTVCLGLFKSQTSVSESSVTRIVDRALSFVSEMSDFGIVNVLKYMRFSYLFQKAWLDAMAQEIPRRSHRMGVQGLMHVTLTCSALHYRNDGILSAVAERIPSLAPHCRSKDSCKLLWAFGSLGFLPTQSPSFYPSLIEALRLRKAEFQRYPEHLLTGLLGLVFISQFPEDLVALALSPEFVNLASKRSQLELKKDLLTLDGAVALELPQWTGPRLSRELREEVAEMLWEFAQSDVCQKPEVVEAESALQDLLGGEQFVCKRMILPHTRSIDLEVHLDSTGQPLPVHPPCSAQKSTPPLPSHQGWEKLNTGITITDDLIGQLCNLKNPARSSAQPSAIKPPSLQRFLPDEGEKVFESVLDLTSGIIEKPVKPISALQDLKRSVKVAIQVPTRNHYCTQSQQLLGLHAMKRRHLKMAGFKVVELGFQEWSQMLRKSRTEKLAYLHCKIYDCL</sequence>
<dbReference type="GO" id="GO:0005759">
    <property type="term" value="C:mitochondrial matrix"/>
    <property type="evidence" value="ECO:0007669"/>
    <property type="project" value="TreeGrafter"/>
</dbReference>
<dbReference type="GO" id="GO:0035770">
    <property type="term" value="C:ribonucleoprotein granule"/>
    <property type="evidence" value="ECO:0007669"/>
    <property type="project" value="TreeGrafter"/>
</dbReference>
<comment type="subcellular location">
    <subcellularLocation>
        <location evidence="1">Mitochondrion</location>
    </subcellularLocation>
</comment>
<proteinExistence type="predicted"/>
<dbReference type="PANTHER" id="PTHR21228:SF70">
    <property type="entry name" value="FAST KINASE DOMAIN-CONTAINING PROTEIN 5, MITOCHONDRIAL"/>
    <property type="match status" value="1"/>
</dbReference>
<dbReference type="PROSITE" id="PS50966">
    <property type="entry name" value="ZF_SWIM"/>
    <property type="match status" value="1"/>
</dbReference>
<evidence type="ECO:0000259" key="5">
    <source>
        <dbReference type="PROSITE" id="PS50966"/>
    </source>
</evidence>
<keyword evidence="3" id="KW-0862">Zinc</keyword>
<feature type="domain" description="SWIM-type" evidence="5">
    <location>
        <begin position="3"/>
        <end position="48"/>
    </location>
</feature>
<evidence type="ECO:0008006" key="9">
    <source>
        <dbReference type="Google" id="ProtNLM"/>
    </source>
</evidence>
<dbReference type="InterPro" id="IPR007527">
    <property type="entry name" value="Znf_SWIM"/>
</dbReference>
<feature type="domain" description="RAP" evidence="6">
    <location>
        <begin position="737"/>
        <end position="797"/>
    </location>
</feature>
<dbReference type="PANTHER" id="PTHR21228">
    <property type="entry name" value="FAST LEU-RICH DOMAIN-CONTAINING"/>
    <property type="match status" value="1"/>
</dbReference>
<evidence type="ECO:0000313" key="7">
    <source>
        <dbReference type="EMBL" id="RVE57950.1"/>
    </source>
</evidence>
<keyword evidence="3" id="KW-0863">Zinc-finger</keyword>
<protein>
    <recommendedName>
        <fullName evidence="9">RAP domain-containing protein</fullName>
    </recommendedName>
</protein>
<evidence type="ECO:0000259" key="6">
    <source>
        <dbReference type="PROSITE" id="PS51286"/>
    </source>
</evidence>
<dbReference type="InterPro" id="IPR050870">
    <property type="entry name" value="FAST_kinase"/>
</dbReference>
<keyword evidence="8" id="KW-1185">Reference proteome</keyword>
<dbReference type="Proteomes" id="UP000283210">
    <property type="component" value="Chromosome 21"/>
</dbReference>
<dbReference type="EMBL" id="CM012457">
    <property type="protein sequence ID" value="RVE57950.1"/>
    <property type="molecule type" value="Genomic_DNA"/>
</dbReference>
<dbReference type="InterPro" id="IPR010622">
    <property type="entry name" value="FAST_Leu-rich"/>
</dbReference>
<organism evidence="7 8">
    <name type="scientific">Oryzias javanicus</name>
    <name type="common">Javanese ricefish</name>
    <name type="synonym">Aplocheilus javanicus</name>
    <dbReference type="NCBI Taxonomy" id="123683"/>
    <lineage>
        <taxon>Eukaryota</taxon>
        <taxon>Metazoa</taxon>
        <taxon>Chordata</taxon>
        <taxon>Craniata</taxon>
        <taxon>Vertebrata</taxon>
        <taxon>Euteleostomi</taxon>
        <taxon>Actinopterygii</taxon>
        <taxon>Neopterygii</taxon>
        <taxon>Teleostei</taxon>
        <taxon>Neoteleostei</taxon>
        <taxon>Acanthomorphata</taxon>
        <taxon>Ovalentaria</taxon>
        <taxon>Atherinomorphae</taxon>
        <taxon>Beloniformes</taxon>
        <taxon>Adrianichthyidae</taxon>
        <taxon>Oryziinae</taxon>
        <taxon>Oryzias</taxon>
    </lineage>
</organism>
<dbReference type="AlphaFoldDB" id="A0A437C5M5"/>
<evidence type="ECO:0000256" key="2">
    <source>
        <dbReference type="ARBA" id="ARBA00023128"/>
    </source>
</evidence>
<evidence type="ECO:0000256" key="3">
    <source>
        <dbReference type="PROSITE-ProRule" id="PRU00325"/>
    </source>
</evidence>
<evidence type="ECO:0000256" key="4">
    <source>
        <dbReference type="SAM" id="MobiDB-lite"/>
    </source>
</evidence>
<dbReference type="InterPro" id="IPR013579">
    <property type="entry name" value="FAST_2"/>
</dbReference>
<reference evidence="7 8" key="1">
    <citation type="submission" date="2018-11" db="EMBL/GenBank/DDBJ databases">
        <authorList>
            <person name="Lopez-Roques C."/>
            <person name="Donnadieu C."/>
            <person name="Bouchez O."/>
            <person name="Klopp C."/>
            <person name="Cabau C."/>
            <person name="Zahm M."/>
        </authorList>
    </citation>
    <scope>NUCLEOTIDE SEQUENCE [LARGE SCALE GENOMIC DNA]</scope>
    <source>
        <strain evidence="7">RS831</strain>
        <tissue evidence="7">Whole body</tissue>
    </source>
</reference>
<dbReference type="GO" id="GO:0000963">
    <property type="term" value="P:mitochondrial RNA processing"/>
    <property type="evidence" value="ECO:0007669"/>
    <property type="project" value="TreeGrafter"/>
</dbReference>
<keyword evidence="2" id="KW-0496">Mitochondrion</keyword>
<dbReference type="Pfam" id="PF08368">
    <property type="entry name" value="FAST_2"/>
    <property type="match status" value="1"/>
</dbReference>
<name>A0A437C5M5_ORYJA</name>
<dbReference type="Pfam" id="PF08373">
    <property type="entry name" value="RAP"/>
    <property type="match status" value="1"/>
</dbReference>
<feature type="region of interest" description="Disordered" evidence="4">
    <location>
        <begin position="70"/>
        <end position="94"/>
    </location>
</feature>